<dbReference type="EMBL" id="JAFMPM010000005">
    <property type="protein sequence ID" value="MBO0611581.1"/>
    <property type="molecule type" value="Genomic_DNA"/>
</dbReference>
<sequence>MLRQVPTLPVCQNLDELLNEVQYKRITRQMQQAFQDMQEADLSELLDDAIQHSRRTIQP</sequence>
<reference evidence="2" key="2">
    <citation type="submission" date="2021-04" db="EMBL/GenBank/DDBJ databases">
        <title>Complete Genome and methylome analysis of Thiothrix fructosivorans ATCC 49748.</title>
        <authorList>
            <person name="Fomenkov A."/>
            <person name="Sun L."/>
            <person name="Vincze T."/>
            <person name="Grabovich M.Y."/>
            <person name="Roberts R.J."/>
        </authorList>
    </citation>
    <scope>NUCLEOTIDE SEQUENCE</scope>
    <source>
        <strain evidence="2">ATCC 49748</strain>
    </source>
</reference>
<dbReference type="EMBL" id="CP072748">
    <property type="protein sequence ID" value="QTX10754.1"/>
    <property type="molecule type" value="Genomic_DNA"/>
</dbReference>
<accession>A0A8B0SIA6</accession>
<protein>
    <submittedName>
        <fullName evidence="2">Uncharacterized protein</fullName>
    </submittedName>
</protein>
<proteinExistence type="predicted"/>
<keyword evidence="1" id="KW-0614">Plasmid</keyword>
<dbReference type="RefSeq" id="WP_207249482.1">
    <property type="nucleotide sequence ID" value="NZ_JAFMPM010000005.1"/>
</dbReference>
<evidence type="ECO:0000313" key="1">
    <source>
        <dbReference type="EMBL" id="MBO0611581.1"/>
    </source>
</evidence>
<dbReference type="Proteomes" id="UP000664466">
    <property type="component" value="Unassembled WGS sequence"/>
</dbReference>
<keyword evidence="3" id="KW-1185">Reference proteome</keyword>
<evidence type="ECO:0000313" key="3">
    <source>
        <dbReference type="Proteomes" id="UP000664466"/>
    </source>
</evidence>
<name>A0A8B0SIA6_9GAMM</name>
<gene>
    <name evidence="1" type="ORF">J1836_01380</name>
    <name evidence="2" type="ORF">J1836_019690</name>
</gene>
<dbReference type="AlphaFoldDB" id="A0A8B0SIA6"/>
<geneLocation type="plasmid" evidence="1">
    <name>pTfr446</name>
</geneLocation>
<reference evidence="1 3" key="1">
    <citation type="submission" date="2021-03" db="EMBL/GenBank/DDBJ databases">
        <title>Draft genome and methylome analysis of Thiotrix fructosivoruns ATCC 49748.</title>
        <authorList>
            <person name="Fomenkov A."/>
            <person name="Grabovich M.Y."/>
            <person name="Roberts R.J."/>
        </authorList>
    </citation>
    <scope>NUCLEOTIDE SEQUENCE [LARGE SCALE GENOMIC DNA]</scope>
    <source>
        <strain evidence="1 3">ATCC 49748</strain>
        <plasmid evidence="1">pTfr446</plasmid>
    </source>
</reference>
<organism evidence="2">
    <name type="scientific">Thiothrix fructosivorans</name>
    <dbReference type="NCBI Taxonomy" id="111770"/>
    <lineage>
        <taxon>Bacteria</taxon>
        <taxon>Pseudomonadati</taxon>
        <taxon>Pseudomonadota</taxon>
        <taxon>Gammaproteobacteria</taxon>
        <taxon>Thiotrichales</taxon>
        <taxon>Thiotrichaceae</taxon>
        <taxon>Thiothrix</taxon>
    </lineage>
</organism>
<evidence type="ECO:0000313" key="2">
    <source>
        <dbReference type="EMBL" id="QTX10754.1"/>
    </source>
</evidence>